<dbReference type="AlphaFoldDB" id="Q4C4G3"/>
<comment type="caution">
    <text evidence="2">The sequence shown here is derived from an EMBL/GenBank/DDBJ whole genome shotgun (WGS) entry which is preliminary data.</text>
</comment>
<dbReference type="EMBL" id="AADV02000009">
    <property type="protein sequence ID" value="EAM51036.1"/>
    <property type="molecule type" value="Genomic_DNA"/>
</dbReference>
<dbReference type="InterPro" id="IPR029058">
    <property type="entry name" value="AB_hydrolase_fold"/>
</dbReference>
<evidence type="ECO:0000313" key="2">
    <source>
        <dbReference type="EMBL" id="EAM51036.1"/>
    </source>
</evidence>
<dbReference type="PANTHER" id="PTHR43265:SF1">
    <property type="entry name" value="ESTERASE ESTD"/>
    <property type="match status" value="1"/>
</dbReference>
<dbReference type="Gene3D" id="3.40.50.1820">
    <property type="entry name" value="alpha/beta hydrolase"/>
    <property type="match status" value="1"/>
</dbReference>
<feature type="domain" description="Xaa-Pro dipeptidyl-peptidase-like" evidence="1">
    <location>
        <begin position="53"/>
        <end position="274"/>
    </location>
</feature>
<dbReference type="OrthoDB" id="9776685at2"/>
<dbReference type="InterPro" id="IPR053145">
    <property type="entry name" value="AB_hydrolase_Est10"/>
</dbReference>
<dbReference type="PANTHER" id="PTHR43265">
    <property type="entry name" value="ESTERASE ESTD"/>
    <property type="match status" value="1"/>
</dbReference>
<keyword evidence="3" id="KW-1185">Reference proteome</keyword>
<reference evidence="2" key="3">
    <citation type="submission" date="2016-12" db="EMBL/GenBank/DDBJ databases">
        <title>Annotation of the draft genome assembly of Crocosphaera watsonii WH 8501.</title>
        <authorList>
            <consortium name="US DOE Joint Genome Institute (JGI-ORNL)"/>
            <person name="Larimer F."/>
            <person name="Land M."/>
        </authorList>
    </citation>
    <scope>NUCLEOTIDE SEQUENCE</scope>
    <source>
        <strain evidence="2">WH 8501</strain>
    </source>
</reference>
<accession>Q4C4G3</accession>
<reference evidence="2" key="1">
    <citation type="submission" date="2004-02" db="EMBL/GenBank/DDBJ databases">
        <authorList>
            <consortium name="DOE Joint Genome Institute"/>
        </authorList>
    </citation>
    <scope>NUCLEOTIDE SEQUENCE [LARGE SCALE GENOMIC DNA]</scope>
    <source>
        <strain evidence="2">WH 8501</strain>
    </source>
</reference>
<reference evidence="2" key="2">
    <citation type="submission" date="2005-06" db="EMBL/GenBank/DDBJ databases">
        <title>Sequencing of the draft genome and assembly of Crocosphaera watsonii WH 8501.</title>
        <authorList>
            <consortium name="US DOE Joint Genome Institute (JGI-PGF)"/>
            <person name="Copeland A."/>
            <person name="Lucas S."/>
            <person name="Lapidus A."/>
            <person name="Barry K."/>
            <person name="Detter C."/>
            <person name="Glavina T."/>
            <person name="Hammon N."/>
            <person name="Israni S."/>
            <person name="Pitluck S."/>
            <person name="Richardson P."/>
        </authorList>
    </citation>
    <scope>NUCLEOTIDE SEQUENCE [LARGE SCALE GENOMIC DNA]</scope>
    <source>
        <strain evidence="2">WH 8501</strain>
    </source>
</reference>
<gene>
    <name evidence="2" type="ORF">CwatDRAFT_4075</name>
</gene>
<dbReference type="Proteomes" id="UP000003922">
    <property type="component" value="Unassembled WGS sequence"/>
</dbReference>
<dbReference type="KEGG" id="cwa:CwatDRAFT_4075"/>
<evidence type="ECO:0000313" key="3">
    <source>
        <dbReference type="Proteomes" id="UP000003922"/>
    </source>
</evidence>
<dbReference type="RefSeq" id="WP_007305286.1">
    <property type="nucleotide sequence ID" value="NZ_AADV02000009.1"/>
</dbReference>
<sequence>MEQSTYFTSKNTKIRGTLTLPDNINKPPVCLFVGGSFPQTRDGNLDNSKKDWFPVTLPDRNLFKDEAKLFKKLGYATFRYDKRGCGESEGDCDHVGLFTLVDDAREAIKWLKTLPEIDNNRIGILGQSEGAVIALMLAAENLDLAFYIWQGGVYNNLETILKWQRDNFWKLEQDAIENFKNTFPLMYWVYVKTDELCDKIKQGNTNLTLGDETWSKELDFLIWKQHFDYPPFEFISKVKCPVLLLHGDLDHNTPHTEALLATEALKKAGNTQVKTHIFPGLDHSFRRLGNPDEDFVTAMKRPLDPEVTEAIRQWFSN</sequence>
<name>Q4C4G3_CROWT</name>
<evidence type="ECO:0000259" key="1">
    <source>
        <dbReference type="Pfam" id="PF02129"/>
    </source>
</evidence>
<proteinExistence type="predicted"/>
<dbReference type="SUPFAM" id="SSF53474">
    <property type="entry name" value="alpha/beta-Hydrolases"/>
    <property type="match status" value="1"/>
</dbReference>
<organism evidence="2 3">
    <name type="scientific">Crocosphaera watsonii WH 8501</name>
    <dbReference type="NCBI Taxonomy" id="165597"/>
    <lineage>
        <taxon>Bacteria</taxon>
        <taxon>Bacillati</taxon>
        <taxon>Cyanobacteriota</taxon>
        <taxon>Cyanophyceae</taxon>
        <taxon>Oscillatoriophycideae</taxon>
        <taxon>Chroococcales</taxon>
        <taxon>Aphanothecaceae</taxon>
        <taxon>Crocosphaera</taxon>
    </lineage>
</organism>
<dbReference type="InterPro" id="IPR000383">
    <property type="entry name" value="Xaa-Pro-like_dom"/>
</dbReference>
<dbReference type="GO" id="GO:0052689">
    <property type="term" value="F:carboxylic ester hydrolase activity"/>
    <property type="evidence" value="ECO:0007669"/>
    <property type="project" value="TreeGrafter"/>
</dbReference>
<protein>
    <submittedName>
        <fullName evidence="2">Alpha/beta hydrolase fold</fullName>
    </submittedName>
</protein>
<keyword evidence="2" id="KW-0378">Hydrolase</keyword>
<dbReference type="ESTHER" id="crowt-q4c4g3">
    <property type="family name" value="6_AlphaBeta_hydrolase"/>
</dbReference>
<dbReference type="Pfam" id="PF02129">
    <property type="entry name" value="Peptidase_S15"/>
    <property type="match status" value="1"/>
</dbReference>